<dbReference type="Proteomes" id="UP000245712">
    <property type="component" value="Unassembled WGS sequence"/>
</dbReference>
<organism evidence="1 2">
    <name type="scientific">Paraburkholderia unamae</name>
    <dbReference type="NCBI Taxonomy" id="219649"/>
    <lineage>
        <taxon>Bacteria</taxon>
        <taxon>Pseudomonadati</taxon>
        <taxon>Pseudomonadota</taxon>
        <taxon>Betaproteobacteria</taxon>
        <taxon>Burkholderiales</taxon>
        <taxon>Burkholderiaceae</taxon>
        <taxon>Paraburkholderia</taxon>
    </lineage>
</organism>
<reference evidence="1 2" key="1">
    <citation type="submission" date="2018-05" db="EMBL/GenBank/DDBJ databases">
        <title>Genomic Encyclopedia of Type Strains, Phase IV (KMG-V): Genome sequencing to study the core and pangenomes of soil and plant-associated prokaryotes.</title>
        <authorList>
            <person name="Whitman W."/>
        </authorList>
    </citation>
    <scope>NUCLEOTIDE SEQUENCE [LARGE SCALE GENOMIC DNA]</scope>
    <source>
        <strain evidence="1 2">SCZa-39</strain>
    </source>
</reference>
<dbReference type="EMBL" id="QEOB01000008">
    <property type="protein sequence ID" value="PVX82632.1"/>
    <property type="molecule type" value="Genomic_DNA"/>
</dbReference>
<sequence length="236" mass="25982">MWNTVVICGKHAIFVRVRMERRESPRGDRVVISGEAAAASTYTASVQSLHGRLILARRLLTVDAAIAIGASVKPTDYWANGLRDVLHVEILISGRTGQRDKTQTSRRLRPARMRSRVTSLHVEIRGVLSRLVNLGGAASRGFEASSLSATESRCSNSSHCEPKAPRSPCIEMANAIINWQDVRQAISHPVARHDRLNLHVEIAAHVARIVTESKGKWLAIEGASECPKDYLRDKAP</sequence>
<evidence type="ECO:0000313" key="1">
    <source>
        <dbReference type="EMBL" id="PVX82632.1"/>
    </source>
</evidence>
<evidence type="ECO:0000313" key="2">
    <source>
        <dbReference type="Proteomes" id="UP000245712"/>
    </source>
</evidence>
<protein>
    <submittedName>
        <fullName evidence="1">Uncharacterized protein</fullName>
    </submittedName>
</protein>
<comment type="caution">
    <text evidence="1">The sequence shown here is derived from an EMBL/GenBank/DDBJ whole genome shotgun (WGS) entry which is preliminary data.</text>
</comment>
<accession>A0ABX5KQ05</accession>
<gene>
    <name evidence="1" type="ORF">C7402_1085</name>
</gene>
<keyword evidence="2" id="KW-1185">Reference proteome</keyword>
<proteinExistence type="predicted"/>
<name>A0ABX5KQ05_9BURK</name>